<comment type="caution">
    <text evidence="3">The sequence shown here is derived from an EMBL/GenBank/DDBJ whole genome shotgun (WGS) entry which is preliminary data.</text>
</comment>
<reference evidence="4" key="1">
    <citation type="submission" date="2019-09" db="EMBL/GenBank/DDBJ databases">
        <title>Mumia zhuanghuii sp. nov. isolated from the intestinal contents of plateau pika (Ochotona curzoniae) in the Qinghai-Tibet plateau of China.</title>
        <authorList>
            <person name="Tian Z."/>
        </authorList>
    </citation>
    <scope>NUCLEOTIDE SEQUENCE [LARGE SCALE GENOMIC DNA]</scope>
    <source>
        <strain evidence="4">JCM 30598</strain>
    </source>
</reference>
<dbReference type="AlphaFoldDB" id="A0A5J5J0I9"/>
<protein>
    <submittedName>
        <fullName evidence="3">Conjugal transfer protein</fullName>
    </submittedName>
</protein>
<keyword evidence="2" id="KW-0812">Transmembrane</keyword>
<keyword evidence="4" id="KW-1185">Reference proteome</keyword>
<feature type="transmembrane region" description="Helical" evidence="2">
    <location>
        <begin position="43"/>
        <end position="61"/>
    </location>
</feature>
<evidence type="ECO:0000256" key="2">
    <source>
        <dbReference type="SAM" id="Phobius"/>
    </source>
</evidence>
<dbReference type="Proteomes" id="UP000325827">
    <property type="component" value="Unassembled WGS sequence"/>
</dbReference>
<gene>
    <name evidence="3" type="ORF">F6B43_16675</name>
</gene>
<feature type="compositionally biased region" description="Low complexity" evidence="1">
    <location>
        <begin position="317"/>
        <end position="329"/>
    </location>
</feature>
<sequence length="335" mass="34860">MKKLRKTAAASADPDAAAPTALSAAQGSSWTHGRSLAQRAVTGLLYVGIACGVLALGMQLLPPPAKPAAAVLTADGGLTVVQQQAGAYATGFVGAWLSATRQQPGTLLDYIDESSTSMLSESPWDYRDLGIVSIDPVDETGVVSVVVAANIEEYDMTSDKGLTFWPRRYFSVPVRIADAGLAVVALPTPLAAPVRDATNVQLSYTKTVSPNRSARTTVEAFLAAYLAGSGDITRVISPGSTISAVLPAPYQELKVTDIRSDREASDTPAGGDVVHVFATADVTSASGQRLTTTYALTLTARDGRWETTTVDLAPQESSTGATSTTKSTPTPTPSR</sequence>
<evidence type="ECO:0000313" key="4">
    <source>
        <dbReference type="Proteomes" id="UP000325827"/>
    </source>
</evidence>
<dbReference type="RefSeq" id="WP_150450134.1">
    <property type="nucleotide sequence ID" value="NZ_VYSA01000004.1"/>
</dbReference>
<proteinExistence type="predicted"/>
<name>A0A5J5J0I9_9MICO</name>
<dbReference type="EMBL" id="VYSA01000004">
    <property type="protein sequence ID" value="KAA9105992.1"/>
    <property type="molecule type" value="Genomic_DNA"/>
</dbReference>
<dbReference type="OrthoDB" id="4545310at2"/>
<accession>A0A5J5J0I9</accession>
<organism evidence="3 4">
    <name type="scientific">Microbacterium rhizomatis</name>
    <dbReference type="NCBI Taxonomy" id="1631477"/>
    <lineage>
        <taxon>Bacteria</taxon>
        <taxon>Bacillati</taxon>
        <taxon>Actinomycetota</taxon>
        <taxon>Actinomycetes</taxon>
        <taxon>Micrococcales</taxon>
        <taxon>Microbacteriaceae</taxon>
        <taxon>Microbacterium</taxon>
    </lineage>
</organism>
<evidence type="ECO:0000313" key="3">
    <source>
        <dbReference type="EMBL" id="KAA9105992.1"/>
    </source>
</evidence>
<dbReference type="InterPro" id="IPR024735">
    <property type="entry name" value="TcpC"/>
</dbReference>
<keyword evidence="2" id="KW-0472">Membrane</keyword>
<evidence type="ECO:0000256" key="1">
    <source>
        <dbReference type="SAM" id="MobiDB-lite"/>
    </source>
</evidence>
<keyword evidence="2" id="KW-1133">Transmembrane helix</keyword>
<dbReference type="Pfam" id="PF12642">
    <property type="entry name" value="TpcC"/>
    <property type="match status" value="1"/>
</dbReference>
<feature type="region of interest" description="Disordered" evidence="1">
    <location>
        <begin position="309"/>
        <end position="335"/>
    </location>
</feature>